<dbReference type="eggNOG" id="COG1393">
    <property type="taxonomic scope" value="Bacteria"/>
</dbReference>
<name>A0A1I7FQT2_9BACL</name>
<sequence>MEFYGYRRCSTCRNAYRFLQERGIEVPFHDLVEQPPSVEQLRRWVEASGQGVAAFINRQGTRYRELGLKDKTLSDEEWLHLLSQDGKLIKRPILVDGDRVVVGFDRTAYEAAAGGR</sequence>
<reference evidence="3" key="1">
    <citation type="submission" date="2016-10" db="EMBL/GenBank/DDBJ databases">
        <authorList>
            <person name="Varghese N."/>
        </authorList>
    </citation>
    <scope>NUCLEOTIDE SEQUENCE [LARGE SCALE GENOMIC DNA]</scope>
    <source>
        <strain evidence="3">DSM 17980</strain>
    </source>
</reference>
<dbReference type="PANTHER" id="PTHR30041:SF8">
    <property type="entry name" value="PROTEIN YFFB"/>
    <property type="match status" value="1"/>
</dbReference>
<keyword evidence="3" id="KW-1185">Reference proteome</keyword>
<dbReference type="EMBL" id="FPBV01000001">
    <property type="protein sequence ID" value="SFU38572.1"/>
    <property type="molecule type" value="Genomic_DNA"/>
</dbReference>
<dbReference type="SUPFAM" id="SSF52833">
    <property type="entry name" value="Thioredoxin-like"/>
    <property type="match status" value="1"/>
</dbReference>
<dbReference type="NCBIfam" id="TIGR01617">
    <property type="entry name" value="arsC_related"/>
    <property type="match status" value="1"/>
</dbReference>
<protein>
    <submittedName>
        <fullName evidence="2">Arsenate reductase</fullName>
    </submittedName>
</protein>
<dbReference type="PROSITE" id="PS51353">
    <property type="entry name" value="ARSC"/>
    <property type="match status" value="1"/>
</dbReference>
<dbReference type="AlphaFoldDB" id="A0A1I7FQT2"/>
<dbReference type="InterPro" id="IPR006660">
    <property type="entry name" value="Arsenate_reductase-like"/>
</dbReference>
<dbReference type="Pfam" id="PF03960">
    <property type="entry name" value="ArsC"/>
    <property type="match status" value="1"/>
</dbReference>
<evidence type="ECO:0000313" key="3">
    <source>
        <dbReference type="Proteomes" id="UP000183508"/>
    </source>
</evidence>
<dbReference type="STRING" id="392015.SAMN05421543_101402"/>
<proteinExistence type="inferred from homology"/>
<evidence type="ECO:0000313" key="2">
    <source>
        <dbReference type="EMBL" id="SFU38572.1"/>
    </source>
</evidence>
<dbReference type="CDD" id="cd02977">
    <property type="entry name" value="ArsC_family"/>
    <property type="match status" value="1"/>
</dbReference>
<dbReference type="PANTHER" id="PTHR30041">
    <property type="entry name" value="ARSENATE REDUCTASE"/>
    <property type="match status" value="1"/>
</dbReference>
<gene>
    <name evidence="2" type="ORF">SAMN05421543_101402</name>
</gene>
<dbReference type="InterPro" id="IPR006504">
    <property type="entry name" value="Tscrpt_reg_Spx/MgsR"/>
</dbReference>
<accession>A0A1I7FQT2</accession>
<dbReference type="Gene3D" id="3.40.30.10">
    <property type="entry name" value="Glutaredoxin"/>
    <property type="match status" value="1"/>
</dbReference>
<comment type="similarity">
    <text evidence="1">Belongs to the ArsC family.</text>
</comment>
<dbReference type="InterPro" id="IPR036249">
    <property type="entry name" value="Thioredoxin-like_sf"/>
</dbReference>
<organism evidence="2 3">
    <name type="scientific">Alicyclobacillus macrosporangiidus</name>
    <dbReference type="NCBI Taxonomy" id="392015"/>
    <lineage>
        <taxon>Bacteria</taxon>
        <taxon>Bacillati</taxon>
        <taxon>Bacillota</taxon>
        <taxon>Bacilli</taxon>
        <taxon>Bacillales</taxon>
        <taxon>Alicyclobacillaceae</taxon>
        <taxon>Alicyclobacillus</taxon>
    </lineage>
</organism>
<dbReference type="RefSeq" id="WP_425426481.1">
    <property type="nucleotide sequence ID" value="NZ_FPBV01000001.1"/>
</dbReference>
<evidence type="ECO:0000256" key="1">
    <source>
        <dbReference type="PROSITE-ProRule" id="PRU01282"/>
    </source>
</evidence>
<dbReference type="Proteomes" id="UP000183508">
    <property type="component" value="Unassembled WGS sequence"/>
</dbReference>